<evidence type="ECO:0000313" key="1">
    <source>
        <dbReference type="EMBL" id="JAH82782.1"/>
    </source>
</evidence>
<dbReference type="AlphaFoldDB" id="A0A0E9VXI4"/>
<proteinExistence type="predicted"/>
<reference evidence="1" key="2">
    <citation type="journal article" date="2015" name="Fish Shellfish Immunol.">
        <title>Early steps in the European eel (Anguilla anguilla)-Vibrio vulnificus interaction in the gills: Role of the RtxA13 toxin.</title>
        <authorList>
            <person name="Callol A."/>
            <person name="Pajuelo D."/>
            <person name="Ebbesson L."/>
            <person name="Teles M."/>
            <person name="MacKenzie S."/>
            <person name="Amaro C."/>
        </authorList>
    </citation>
    <scope>NUCLEOTIDE SEQUENCE</scope>
</reference>
<accession>A0A0E9VXI4</accession>
<organism evidence="1">
    <name type="scientific">Anguilla anguilla</name>
    <name type="common">European freshwater eel</name>
    <name type="synonym">Muraena anguilla</name>
    <dbReference type="NCBI Taxonomy" id="7936"/>
    <lineage>
        <taxon>Eukaryota</taxon>
        <taxon>Metazoa</taxon>
        <taxon>Chordata</taxon>
        <taxon>Craniata</taxon>
        <taxon>Vertebrata</taxon>
        <taxon>Euteleostomi</taxon>
        <taxon>Actinopterygii</taxon>
        <taxon>Neopterygii</taxon>
        <taxon>Teleostei</taxon>
        <taxon>Anguilliformes</taxon>
        <taxon>Anguillidae</taxon>
        <taxon>Anguilla</taxon>
    </lineage>
</organism>
<sequence length="16" mass="1825">MGRGCFTCAQTKYFVL</sequence>
<reference evidence="1" key="1">
    <citation type="submission" date="2014-11" db="EMBL/GenBank/DDBJ databases">
        <authorList>
            <person name="Amaro Gonzalez C."/>
        </authorList>
    </citation>
    <scope>NUCLEOTIDE SEQUENCE</scope>
</reference>
<protein>
    <submittedName>
        <fullName evidence="1">Uncharacterized protein</fullName>
    </submittedName>
</protein>
<name>A0A0E9VXI4_ANGAN</name>
<dbReference type="EMBL" id="GBXM01025795">
    <property type="protein sequence ID" value="JAH82782.1"/>
    <property type="molecule type" value="Transcribed_RNA"/>
</dbReference>